<proteinExistence type="predicted"/>
<evidence type="ECO:0000313" key="2">
    <source>
        <dbReference type="Proteomes" id="UP000011944"/>
    </source>
</evidence>
<dbReference type="AlphaFoldDB" id="M1ZWF7"/>
<sequence>TSIRINYGVMYMKWEYKVIEINSIKNLGSPINLQNELNNYGEEEWELVGILKKPHEGVGWNTSPDEGSVIFKRSLAIE</sequence>
<dbReference type="Proteomes" id="UP000011944">
    <property type="component" value="Unassembled WGS sequence"/>
</dbReference>
<organism evidence="1 2">
    <name type="scientific">Clostridium botulinum CFSAN001627</name>
    <dbReference type="NCBI Taxonomy" id="1232189"/>
    <lineage>
        <taxon>Bacteria</taxon>
        <taxon>Bacillati</taxon>
        <taxon>Bacillota</taxon>
        <taxon>Clostridia</taxon>
        <taxon>Eubacteriales</taxon>
        <taxon>Clostridiaceae</taxon>
        <taxon>Clostridium</taxon>
    </lineage>
</organism>
<dbReference type="PATRIC" id="fig|1232189.3.peg.2267"/>
<reference evidence="1 2" key="2">
    <citation type="submission" date="2013-03" db="EMBL/GenBank/DDBJ databases">
        <title>Diversity in Clostridium botulinum.</title>
        <authorList>
            <person name="Timme R.E."/>
            <person name="Allard M."/>
            <person name="Luo Y."/>
            <person name="Strain E."/>
            <person name="Gonzalez-Escalona N."/>
            <person name="Brown E."/>
        </authorList>
    </citation>
    <scope>NUCLEOTIDE SEQUENCE [LARGE SCALE GENOMIC DNA]</scope>
    <source>
        <strain evidence="1 2">CFSAN001627</strain>
    </source>
</reference>
<gene>
    <name evidence="1" type="ORF">CFSAN001627_14378</name>
</gene>
<reference evidence="1 2" key="1">
    <citation type="submission" date="2012-10" db="EMBL/GenBank/DDBJ databases">
        <authorList>
            <person name="Strain E.A."/>
            <person name="Brown E."/>
            <person name="Allard M.W."/>
            <person name="Gonzalez-Escalona N."/>
            <person name="Timme R."/>
        </authorList>
    </citation>
    <scope>NUCLEOTIDE SEQUENCE [LARGE SCALE GENOMIC DNA]</scope>
    <source>
        <strain evidence="1 2">CFSAN001627</strain>
    </source>
</reference>
<dbReference type="Pfam" id="PF13783">
    <property type="entry name" value="DUF4177"/>
    <property type="match status" value="1"/>
</dbReference>
<comment type="caution">
    <text evidence="1">The sequence shown here is derived from an EMBL/GenBank/DDBJ whole genome shotgun (WGS) entry which is preliminary data.</text>
</comment>
<accession>M1ZWF7</accession>
<feature type="non-terminal residue" evidence="1">
    <location>
        <position position="1"/>
    </location>
</feature>
<dbReference type="InterPro" id="IPR025234">
    <property type="entry name" value="YjzH-like"/>
</dbReference>
<evidence type="ECO:0000313" key="1">
    <source>
        <dbReference type="EMBL" id="EKN41258.1"/>
    </source>
</evidence>
<name>M1ZWF7_CLOBO</name>
<dbReference type="EMBL" id="AMXI01000861">
    <property type="protein sequence ID" value="EKN41258.1"/>
    <property type="molecule type" value="Genomic_DNA"/>
</dbReference>
<evidence type="ECO:0008006" key="3">
    <source>
        <dbReference type="Google" id="ProtNLM"/>
    </source>
</evidence>
<protein>
    <recommendedName>
        <fullName evidence="3">DUF4177 domain-containing protein</fullName>
    </recommendedName>
</protein>